<feature type="region of interest" description="Disordered" evidence="1">
    <location>
        <begin position="78"/>
        <end position="122"/>
    </location>
</feature>
<proteinExistence type="predicted"/>
<feature type="compositionally biased region" description="Basic and acidic residues" evidence="1">
    <location>
        <begin position="110"/>
        <end position="122"/>
    </location>
</feature>
<reference evidence="2 3" key="1">
    <citation type="submission" date="2023-05" db="EMBL/GenBank/DDBJ databases">
        <title>A 100% complete, gapless, phased diploid assembly of the Scenedesmus obliquus UTEX 3031 genome.</title>
        <authorList>
            <person name="Biondi T.C."/>
            <person name="Hanschen E.R."/>
            <person name="Kwon T."/>
            <person name="Eng W."/>
            <person name="Kruse C.P.S."/>
            <person name="Koehler S.I."/>
            <person name="Kunde Y."/>
            <person name="Gleasner C.D."/>
            <person name="You Mak K.T."/>
            <person name="Polle J."/>
            <person name="Hovde B.T."/>
            <person name="Starkenburg S.R."/>
        </authorList>
    </citation>
    <scope>NUCLEOTIDE SEQUENCE [LARGE SCALE GENOMIC DNA]</scope>
    <source>
        <strain evidence="2 3">DOE0152z</strain>
    </source>
</reference>
<evidence type="ECO:0000313" key="2">
    <source>
        <dbReference type="EMBL" id="WIA09352.1"/>
    </source>
</evidence>
<evidence type="ECO:0000313" key="3">
    <source>
        <dbReference type="Proteomes" id="UP001244341"/>
    </source>
</evidence>
<sequence>MAAERAVQVLLGSVGHAGQLDGELLQYISSILEDPDPEGCLEVLTELLAGAVPCFGNKNSEEQTQLVLQLLDDVKAQQAPQQQNQTSSMQSSDNLDAVVEESWQQQQEEQQQRRQQEQEELRKTKKQIVERFDLQVVHSMPAKPKHGVDLLPAPKKGDQQQGKVRYRDGQVVSCKGDKYIIEKVGEEWDGGSKGKVYTKGKRGVGYR</sequence>
<accession>A0ABY8TJR4</accession>
<protein>
    <submittedName>
        <fullName evidence="2">Uncharacterized protein</fullName>
    </submittedName>
</protein>
<name>A0ABY8TJR4_TETOB</name>
<feature type="region of interest" description="Disordered" evidence="1">
    <location>
        <begin position="144"/>
        <end position="165"/>
    </location>
</feature>
<feature type="compositionally biased region" description="Low complexity" evidence="1">
    <location>
        <begin position="78"/>
        <end position="92"/>
    </location>
</feature>
<dbReference type="Proteomes" id="UP001244341">
    <property type="component" value="Chromosome 1b"/>
</dbReference>
<gene>
    <name evidence="2" type="ORF">OEZ85_008759</name>
</gene>
<keyword evidence="3" id="KW-1185">Reference proteome</keyword>
<organism evidence="2 3">
    <name type="scientific">Tetradesmus obliquus</name>
    <name type="common">Green alga</name>
    <name type="synonym">Acutodesmus obliquus</name>
    <dbReference type="NCBI Taxonomy" id="3088"/>
    <lineage>
        <taxon>Eukaryota</taxon>
        <taxon>Viridiplantae</taxon>
        <taxon>Chlorophyta</taxon>
        <taxon>core chlorophytes</taxon>
        <taxon>Chlorophyceae</taxon>
        <taxon>CS clade</taxon>
        <taxon>Sphaeropleales</taxon>
        <taxon>Scenedesmaceae</taxon>
        <taxon>Tetradesmus</taxon>
    </lineage>
</organism>
<dbReference type="EMBL" id="CP126208">
    <property type="protein sequence ID" value="WIA09352.1"/>
    <property type="molecule type" value="Genomic_DNA"/>
</dbReference>
<evidence type="ECO:0000256" key="1">
    <source>
        <dbReference type="SAM" id="MobiDB-lite"/>
    </source>
</evidence>